<accession>A0A6B1DYU4</accession>
<dbReference type="Pfam" id="PF00929">
    <property type="entry name" value="RNase_T"/>
    <property type="match status" value="1"/>
</dbReference>
<dbReference type="EMBL" id="VXPY01000118">
    <property type="protein sequence ID" value="MYD91822.1"/>
    <property type="molecule type" value="Genomic_DNA"/>
</dbReference>
<name>A0A6B1DYU4_9CHLR</name>
<gene>
    <name evidence="2" type="ORF">F4Y08_16065</name>
</gene>
<proteinExistence type="predicted"/>
<dbReference type="SMART" id="SM00479">
    <property type="entry name" value="EXOIII"/>
    <property type="match status" value="1"/>
</dbReference>
<dbReference type="AlphaFoldDB" id="A0A6B1DYU4"/>
<keyword evidence="2" id="KW-0540">Nuclease</keyword>
<dbReference type="CDD" id="cd06127">
    <property type="entry name" value="DEDDh"/>
    <property type="match status" value="1"/>
</dbReference>
<dbReference type="InterPro" id="IPR036397">
    <property type="entry name" value="RNaseH_sf"/>
</dbReference>
<organism evidence="2">
    <name type="scientific">Caldilineaceae bacterium SB0662_bin_9</name>
    <dbReference type="NCBI Taxonomy" id="2605258"/>
    <lineage>
        <taxon>Bacteria</taxon>
        <taxon>Bacillati</taxon>
        <taxon>Chloroflexota</taxon>
        <taxon>Caldilineae</taxon>
        <taxon>Caldilineales</taxon>
        <taxon>Caldilineaceae</taxon>
    </lineage>
</organism>
<reference evidence="2" key="1">
    <citation type="submission" date="2019-09" db="EMBL/GenBank/DDBJ databases">
        <title>Characterisation of the sponge microbiome using genome-centric metagenomics.</title>
        <authorList>
            <person name="Engelberts J.P."/>
            <person name="Robbins S.J."/>
            <person name="De Goeij J.M."/>
            <person name="Aranda M."/>
            <person name="Bell S.C."/>
            <person name="Webster N.S."/>
        </authorList>
    </citation>
    <scope>NUCLEOTIDE SEQUENCE</scope>
    <source>
        <strain evidence="2">SB0662_bin_9</strain>
    </source>
</reference>
<keyword evidence="2" id="KW-0269">Exonuclease</keyword>
<evidence type="ECO:0000313" key="2">
    <source>
        <dbReference type="EMBL" id="MYD91822.1"/>
    </source>
</evidence>
<dbReference type="SUPFAM" id="SSF53098">
    <property type="entry name" value="Ribonuclease H-like"/>
    <property type="match status" value="1"/>
</dbReference>
<keyword evidence="2" id="KW-0378">Hydrolase</keyword>
<dbReference type="InterPro" id="IPR012337">
    <property type="entry name" value="RNaseH-like_sf"/>
</dbReference>
<feature type="domain" description="Exonuclease" evidence="1">
    <location>
        <begin position="89"/>
        <end position="220"/>
    </location>
</feature>
<protein>
    <submittedName>
        <fullName evidence="2">3'-5' exonuclease</fullName>
    </submittedName>
</protein>
<dbReference type="GO" id="GO:0003676">
    <property type="term" value="F:nucleic acid binding"/>
    <property type="evidence" value="ECO:0007669"/>
    <property type="project" value="InterPro"/>
</dbReference>
<dbReference type="GO" id="GO:0004527">
    <property type="term" value="F:exonuclease activity"/>
    <property type="evidence" value="ECO:0007669"/>
    <property type="project" value="UniProtKB-KW"/>
</dbReference>
<comment type="caution">
    <text evidence="2">The sequence shown here is derived from an EMBL/GenBank/DDBJ whole genome shotgun (WGS) entry which is preliminary data.</text>
</comment>
<evidence type="ECO:0000259" key="1">
    <source>
        <dbReference type="SMART" id="SM00479"/>
    </source>
</evidence>
<sequence length="222" mass="24525">MVGGAGCKPGSSALRSCWDGWVDWICPYRPWKQDFTQLGSVGRSGSHRRWSSSVAPTARNNALPVQGLGRDHVDYPEGTMFEELLARRDVVIVDTETTGFGANAQVIQVAVINIRGKVLMNDLVRVSDKIPKRATQIHGWTRGKLRRHGARQWVKVYPKLKRRLRRATVVLAWNAPFDERLIAQSTLQVAVLHANVQTVAAGPPIRTEGCRAIGGGTGWQTP</sequence>
<dbReference type="InterPro" id="IPR013520">
    <property type="entry name" value="Ribonucl_H"/>
</dbReference>
<dbReference type="Gene3D" id="3.30.420.10">
    <property type="entry name" value="Ribonuclease H-like superfamily/Ribonuclease H"/>
    <property type="match status" value="1"/>
</dbReference>